<dbReference type="PANTHER" id="PTHR43227">
    <property type="entry name" value="BLL4140 PROTEIN"/>
    <property type="match status" value="1"/>
</dbReference>
<dbReference type="InterPro" id="IPR000515">
    <property type="entry name" value="MetI-like"/>
</dbReference>
<evidence type="ECO:0000256" key="1">
    <source>
        <dbReference type="ARBA" id="ARBA00004651"/>
    </source>
</evidence>
<sequence>MKKSKLSMRARYFVEGYSFIGLWLVGFLVFMAVPLGRSLYYSFQDLQVSKGGLLATFVGLEHYRAAFTTDVNFLPLLKSTMVSTVTQVPLILIFSLFCAILLNRGLVGKTFFRGVFFLPVIIASGAILGKLMDQGAANLPIFYNQDLYDKLHNFIPGDILKSLLKYAESLTLVMWDSGVQILIFLAGLQTISVSLYEAAKCDGATAWESFWKITFPMIMPMMLVNTLFSIVSSFTKADNQIMSHILNVVFKNNDFGYGSAMGWIYFVFIFLVLGLVFLLFSKSLGATEGRK</sequence>
<dbReference type="GO" id="GO:0055085">
    <property type="term" value="P:transmembrane transport"/>
    <property type="evidence" value="ECO:0007669"/>
    <property type="project" value="InterPro"/>
</dbReference>
<comment type="subcellular location">
    <subcellularLocation>
        <location evidence="1 7">Cell membrane</location>
        <topology evidence="1 7">Multi-pass membrane protein</topology>
    </subcellularLocation>
</comment>
<evidence type="ECO:0000256" key="5">
    <source>
        <dbReference type="ARBA" id="ARBA00022989"/>
    </source>
</evidence>
<protein>
    <submittedName>
        <fullName evidence="9">ABC transporter permease</fullName>
    </submittedName>
</protein>
<proteinExistence type="inferred from homology"/>
<dbReference type="InterPro" id="IPR035906">
    <property type="entry name" value="MetI-like_sf"/>
</dbReference>
<keyword evidence="5 7" id="KW-1133">Transmembrane helix</keyword>
<feature type="transmembrane region" description="Helical" evidence="7">
    <location>
        <begin position="179"/>
        <end position="198"/>
    </location>
</feature>
<feature type="transmembrane region" description="Helical" evidence="7">
    <location>
        <begin position="81"/>
        <end position="102"/>
    </location>
</feature>
<dbReference type="GO" id="GO:0005886">
    <property type="term" value="C:plasma membrane"/>
    <property type="evidence" value="ECO:0007669"/>
    <property type="project" value="UniProtKB-SubCell"/>
</dbReference>
<organism evidence="9 10">
    <name type="scientific">Paenibacillus odorifer</name>
    <dbReference type="NCBI Taxonomy" id="189426"/>
    <lineage>
        <taxon>Bacteria</taxon>
        <taxon>Bacillati</taxon>
        <taxon>Bacillota</taxon>
        <taxon>Bacilli</taxon>
        <taxon>Bacillales</taxon>
        <taxon>Paenibacillaceae</taxon>
        <taxon>Paenibacillus</taxon>
    </lineage>
</organism>
<dbReference type="Gene3D" id="1.10.3720.10">
    <property type="entry name" value="MetI-like"/>
    <property type="match status" value="1"/>
</dbReference>
<feature type="transmembrane region" description="Helical" evidence="7">
    <location>
        <begin position="12"/>
        <end position="33"/>
    </location>
</feature>
<dbReference type="Proteomes" id="UP000249163">
    <property type="component" value="Chromosome"/>
</dbReference>
<keyword evidence="4 7" id="KW-0812">Transmembrane</keyword>
<feature type="transmembrane region" description="Helical" evidence="7">
    <location>
        <begin position="114"/>
        <end position="132"/>
    </location>
</feature>
<keyword evidence="3" id="KW-1003">Cell membrane</keyword>
<keyword evidence="6 7" id="KW-0472">Membrane</keyword>
<name>A0AAD0KRT0_9BACL</name>
<evidence type="ECO:0000256" key="3">
    <source>
        <dbReference type="ARBA" id="ARBA00022475"/>
    </source>
</evidence>
<feature type="domain" description="ABC transmembrane type-1" evidence="8">
    <location>
        <begin position="77"/>
        <end position="279"/>
    </location>
</feature>
<dbReference type="AlphaFoldDB" id="A0AAD0KRT0"/>
<accession>A0AAD0KRT0</accession>
<dbReference type="RefSeq" id="WP_081389150.1">
    <property type="nucleotide sequence ID" value="NZ_CP021965.1"/>
</dbReference>
<keyword evidence="2 7" id="KW-0813">Transport</keyword>
<feature type="transmembrane region" description="Helical" evidence="7">
    <location>
        <begin position="255"/>
        <end position="280"/>
    </location>
</feature>
<evidence type="ECO:0000313" key="9">
    <source>
        <dbReference type="EMBL" id="AWV35553.1"/>
    </source>
</evidence>
<gene>
    <name evidence="9" type="ORF">CD191_24575</name>
</gene>
<dbReference type="CDD" id="cd06261">
    <property type="entry name" value="TM_PBP2"/>
    <property type="match status" value="1"/>
</dbReference>
<evidence type="ECO:0000256" key="7">
    <source>
        <dbReference type="RuleBase" id="RU363032"/>
    </source>
</evidence>
<evidence type="ECO:0000313" key="10">
    <source>
        <dbReference type="Proteomes" id="UP000249163"/>
    </source>
</evidence>
<evidence type="ECO:0000256" key="2">
    <source>
        <dbReference type="ARBA" id="ARBA00022448"/>
    </source>
</evidence>
<dbReference type="Pfam" id="PF00528">
    <property type="entry name" value="BPD_transp_1"/>
    <property type="match status" value="1"/>
</dbReference>
<evidence type="ECO:0000256" key="4">
    <source>
        <dbReference type="ARBA" id="ARBA00022692"/>
    </source>
</evidence>
<comment type="similarity">
    <text evidence="7">Belongs to the binding-protein-dependent transport system permease family.</text>
</comment>
<dbReference type="PROSITE" id="PS50928">
    <property type="entry name" value="ABC_TM1"/>
    <property type="match status" value="1"/>
</dbReference>
<dbReference type="PANTHER" id="PTHR43227:SF3">
    <property type="entry name" value="BINDING-PROTEIN-DEPENDENT TRANSPORT SYSTEMS INNER MEMBRANE COMPONENT"/>
    <property type="match status" value="1"/>
</dbReference>
<dbReference type="InterPro" id="IPR050809">
    <property type="entry name" value="UgpAE/MalFG_permease"/>
</dbReference>
<reference evidence="9 10" key="1">
    <citation type="submission" date="2017-06" db="EMBL/GenBank/DDBJ databases">
        <title>Complete genome sequence of Paenibacillus odorifer CBA7130.</title>
        <authorList>
            <person name="Nam Y.-D."/>
            <person name="Kang J."/>
            <person name="Chung W.-H."/>
        </authorList>
    </citation>
    <scope>NUCLEOTIDE SEQUENCE [LARGE SCALE GENOMIC DNA]</scope>
    <source>
        <strain evidence="9 10">CBA7130</strain>
    </source>
</reference>
<dbReference type="SUPFAM" id="SSF161098">
    <property type="entry name" value="MetI-like"/>
    <property type="match status" value="1"/>
</dbReference>
<dbReference type="EMBL" id="CP021965">
    <property type="protein sequence ID" value="AWV35553.1"/>
    <property type="molecule type" value="Genomic_DNA"/>
</dbReference>
<feature type="transmembrane region" description="Helical" evidence="7">
    <location>
        <begin position="210"/>
        <end position="235"/>
    </location>
</feature>
<evidence type="ECO:0000256" key="6">
    <source>
        <dbReference type="ARBA" id="ARBA00023136"/>
    </source>
</evidence>
<evidence type="ECO:0000259" key="8">
    <source>
        <dbReference type="PROSITE" id="PS50928"/>
    </source>
</evidence>